<dbReference type="Pfam" id="PF05227">
    <property type="entry name" value="CHASE3"/>
    <property type="match status" value="1"/>
</dbReference>
<dbReference type="PROSITE" id="PS50111">
    <property type="entry name" value="CHEMOTAXIS_TRANSDUC_2"/>
    <property type="match status" value="1"/>
</dbReference>
<evidence type="ECO:0000259" key="6">
    <source>
        <dbReference type="PROSITE" id="PS50885"/>
    </source>
</evidence>
<sequence>MNSSWFDNMGVRNKILLGFAPVLLLMIIIAAAVAAQGMRIRALDQESERAERVQREAAELDVAISDRTLAFRDFLLSGQDTALTMYAEADQRVKLHLDSAQFYVRDTTQHARLDSTVQFSQAWVDTVAVPGIALRRATLRPGGPGIDSIVRFVQSGVGRRGAGRARAMLGRFDDRALELSAERRADVRKATSQARDTAVGLTVLGIIMALGAAWLLANRISRPLQDAVAFASGVAEGDLTGQAHAGSTDELGQLTTTLNRMSGDLRGAVGGVNTAALQTAAAAEQIAASSQRLAATIDDQVAATEQTSTSMEEIAAQITRVASSAESLAASVEQTSSSIAEMGQSIEHTAGSADTLGSAVEETSATIEEMAASIQQVGRHVDETRRIASEAEIAATTGGETVGQTVDGMRRIHDEVNRLTERMRVLGGQGESVGQISQTIEDIADQTNLLALNAAIEAARAGEHGRGFAVVAQEIRRLAERSVDSAREINQTVRSVRSGVDAAVESSGSLAERTQQGITLAEGASRALERIVDASARTSQLMQEVSLATGQQILAAQQAQQATQHIQRVTEEVRIATREQSIASRQIVQATENMNQQTQEVFAATAEQKRGGEMILRATENIAQGARAAQTSVREAQRAAEDVSGQAARLTELVSRFRV</sequence>
<dbReference type="EMBL" id="JACHIA010000028">
    <property type="protein sequence ID" value="MBB6073706.1"/>
    <property type="molecule type" value="Genomic_DNA"/>
</dbReference>
<dbReference type="SUPFAM" id="SSF58104">
    <property type="entry name" value="Methyl-accepting chemotaxis protein (MCP) signaling domain"/>
    <property type="match status" value="2"/>
</dbReference>
<dbReference type="CDD" id="cd06225">
    <property type="entry name" value="HAMP"/>
    <property type="match status" value="1"/>
</dbReference>
<keyword evidence="4" id="KW-0472">Membrane</keyword>
<gene>
    <name evidence="7" type="ORF">HNQ61_005377</name>
</gene>
<dbReference type="PANTHER" id="PTHR32089:SF112">
    <property type="entry name" value="LYSOZYME-LIKE PROTEIN-RELATED"/>
    <property type="match status" value="1"/>
</dbReference>
<dbReference type="AlphaFoldDB" id="A0A841H780"/>
<accession>A0A841H780</accession>
<keyword evidence="4" id="KW-1133">Transmembrane helix</keyword>
<evidence type="ECO:0000259" key="5">
    <source>
        <dbReference type="PROSITE" id="PS50111"/>
    </source>
</evidence>
<feature type="transmembrane region" description="Helical" evidence="4">
    <location>
        <begin position="198"/>
        <end position="217"/>
    </location>
</feature>
<dbReference type="PANTHER" id="PTHR32089">
    <property type="entry name" value="METHYL-ACCEPTING CHEMOTAXIS PROTEIN MCPB"/>
    <property type="match status" value="1"/>
</dbReference>
<dbReference type="PRINTS" id="PR00260">
    <property type="entry name" value="CHEMTRNSDUCR"/>
</dbReference>
<name>A0A841H780_9BACT</name>
<dbReference type="InterPro" id="IPR003660">
    <property type="entry name" value="HAMP_dom"/>
</dbReference>
<comment type="similarity">
    <text evidence="2">Belongs to the methyl-accepting chemotaxis (MCP) protein family.</text>
</comment>
<dbReference type="InterPro" id="IPR007891">
    <property type="entry name" value="CHASE3"/>
</dbReference>
<evidence type="ECO:0000256" key="3">
    <source>
        <dbReference type="PROSITE-ProRule" id="PRU00284"/>
    </source>
</evidence>
<keyword evidence="8" id="KW-1185">Reference proteome</keyword>
<dbReference type="SMART" id="SM00283">
    <property type="entry name" value="MA"/>
    <property type="match status" value="1"/>
</dbReference>
<protein>
    <submittedName>
        <fullName evidence="7">Methyl-accepting chemotaxis protein</fullName>
    </submittedName>
</protein>
<proteinExistence type="inferred from homology"/>
<evidence type="ECO:0000313" key="7">
    <source>
        <dbReference type="EMBL" id="MBB6073706.1"/>
    </source>
</evidence>
<dbReference type="Proteomes" id="UP000582837">
    <property type="component" value="Unassembled WGS sequence"/>
</dbReference>
<organism evidence="7 8">
    <name type="scientific">Longimicrobium terrae</name>
    <dbReference type="NCBI Taxonomy" id="1639882"/>
    <lineage>
        <taxon>Bacteria</taxon>
        <taxon>Pseudomonadati</taxon>
        <taxon>Gemmatimonadota</taxon>
        <taxon>Longimicrobiia</taxon>
        <taxon>Longimicrobiales</taxon>
        <taxon>Longimicrobiaceae</taxon>
        <taxon>Longimicrobium</taxon>
    </lineage>
</organism>
<keyword evidence="4" id="KW-0812">Transmembrane</keyword>
<dbReference type="GO" id="GO:0007165">
    <property type="term" value="P:signal transduction"/>
    <property type="evidence" value="ECO:0007669"/>
    <property type="project" value="UniProtKB-KW"/>
</dbReference>
<feature type="domain" description="HAMP" evidence="6">
    <location>
        <begin position="218"/>
        <end position="270"/>
    </location>
</feature>
<evidence type="ECO:0000256" key="2">
    <source>
        <dbReference type="ARBA" id="ARBA00029447"/>
    </source>
</evidence>
<dbReference type="GO" id="GO:0006935">
    <property type="term" value="P:chemotaxis"/>
    <property type="evidence" value="ECO:0007669"/>
    <property type="project" value="InterPro"/>
</dbReference>
<comment type="caution">
    <text evidence="7">The sequence shown here is derived from an EMBL/GenBank/DDBJ whole genome shotgun (WGS) entry which is preliminary data.</text>
</comment>
<dbReference type="GO" id="GO:0016020">
    <property type="term" value="C:membrane"/>
    <property type="evidence" value="ECO:0007669"/>
    <property type="project" value="InterPro"/>
</dbReference>
<dbReference type="Gene3D" id="1.10.287.950">
    <property type="entry name" value="Methyl-accepting chemotaxis protein"/>
    <property type="match status" value="1"/>
</dbReference>
<dbReference type="Gene3D" id="6.10.340.10">
    <property type="match status" value="1"/>
</dbReference>
<dbReference type="InterPro" id="IPR004090">
    <property type="entry name" value="Chemotax_Me-accpt_rcpt"/>
</dbReference>
<dbReference type="Pfam" id="PF00015">
    <property type="entry name" value="MCPsignal"/>
    <property type="match status" value="1"/>
</dbReference>
<dbReference type="PROSITE" id="PS50885">
    <property type="entry name" value="HAMP"/>
    <property type="match status" value="1"/>
</dbReference>
<dbReference type="GO" id="GO:0004888">
    <property type="term" value="F:transmembrane signaling receptor activity"/>
    <property type="evidence" value="ECO:0007669"/>
    <property type="project" value="InterPro"/>
</dbReference>
<dbReference type="InterPro" id="IPR004089">
    <property type="entry name" value="MCPsignal_dom"/>
</dbReference>
<evidence type="ECO:0000313" key="8">
    <source>
        <dbReference type="Proteomes" id="UP000582837"/>
    </source>
</evidence>
<feature type="transmembrane region" description="Helical" evidence="4">
    <location>
        <begin position="15"/>
        <end position="35"/>
    </location>
</feature>
<keyword evidence="1 3" id="KW-0807">Transducer</keyword>
<evidence type="ECO:0000256" key="1">
    <source>
        <dbReference type="ARBA" id="ARBA00023224"/>
    </source>
</evidence>
<reference evidence="7 8" key="1">
    <citation type="submission" date="2020-08" db="EMBL/GenBank/DDBJ databases">
        <title>Genomic Encyclopedia of Type Strains, Phase IV (KMG-IV): sequencing the most valuable type-strain genomes for metagenomic binning, comparative biology and taxonomic classification.</title>
        <authorList>
            <person name="Goeker M."/>
        </authorList>
    </citation>
    <scope>NUCLEOTIDE SEQUENCE [LARGE SCALE GENOMIC DNA]</scope>
    <source>
        <strain evidence="7 8">DSM 29007</strain>
    </source>
</reference>
<feature type="domain" description="Methyl-accepting transducer" evidence="5">
    <location>
        <begin position="331"/>
        <end position="567"/>
    </location>
</feature>
<dbReference type="RefSeq" id="WP_170035553.1">
    <property type="nucleotide sequence ID" value="NZ_JABDTL010000001.1"/>
</dbReference>
<dbReference type="SMART" id="SM00304">
    <property type="entry name" value="HAMP"/>
    <property type="match status" value="2"/>
</dbReference>
<dbReference type="Pfam" id="PF00672">
    <property type="entry name" value="HAMP"/>
    <property type="match status" value="1"/>
</dbReference>
<evidence type="ECO:0000256" key="4">
    <source>
        <dbReference type="SAM" id="Phobius"/>
    </source>
</evidence>